<name>A0A1M7SQV1_9RHOB</name>
<evidence type="ECO:0000256" key="4">
    <source>
        <dbReference type="ARBA" id="ARBA00022946"/>
    </source>
</evidence>
<sequence>MTASRNETPPRGGGPGPGPGPGGGAGGDAGRAAQGPARKGAIGSAEAGAKGGAQWVRDPAFASPASSPAAPVFAPLPSPGGGRTQATRSAPPGSLSASSPARPAANPRANPAGDRGANSGRAPRALMPGANLPLAGPPPRVLIGRAPLRADSVGRAAARRAGWRMVFEPTRAPRREPLMGWLSSDDPLAGLELRFDHLDAAIDFAERRGWEWTVLEPPPRAPRR</sequence>
<feature type="compositionally biased region" description="Gly residues" evidence="7">
    <location>
        <begin position="11"/>
        <end position="29"/>
    </location>
</feature>
<dbReference type="Proteomes" id="UP000184066">
    <property type="component" value="Unassembled WGS sequence"/>
</dbReference>
<evidence type="ECO:0000256" key="1">
    <source>
        <dbReference type="ARBA" id="ARBA00004370"/>
    </source>
</evidence>
<keyword evidence="5" id="KW-0249">Electron transport</keyword>
<evidence type="ECO:0000256" key="5">
    <source>
        <dbReference type="ARBA" id="ARBA00022982"/>
    </source>
</evidence>
<proteinExistence type="predicted"/>
<dbReference type="InterPro" id="IPR038532">
    <property type="entry name" value="NDUFS4-like_sf"/>
</dbReference>
<evidence type="ECO:0000313" key="8">
    <source>
        <dbReference type="EMBL" id="SHN60917.1"/>
    </source>
</evidence>
<dbReference type="GO" id="GO:0016020">
    <property type="term" value="C:membrane"/>
    <property type="evidence" value="ECO:0007669"/>
    <property type="project" value="UniProtKB-SubCell"/>
</dbReference>
<accession>A0A1M7SQV1</accession>
<feature type="compositionally biased region" description="Low complexity" evidence="7">
    <location>
        <begin position="125"/>
        <end position="134"/>
    </location>
</feature>
<evidence type="ECO:0000256" key="6">
    <source>
        <dbReference type="ARBA" id="ARBA00023136"/>
    </source>
</evidence>
<keyword evidence="9" id="KW-1185">Reference proteome</keyword>
<keyword evidence="2" id="KW-0813">Transport</keyword>
<protein>
    <submittedName>
        <fullName evidence="8">ETC complex I subunit conserved region</fullName>
    </submittedName>
</protein>
<feature type="compositionally biased region" description="Low complexity" evidence="7">
    <location>
        <begin position="89"/>
        <end position="113"/>
    </location>
</feature>
<evidence type="ECO:0000256" key="2">
    <source>
        <dbReference type="ARBA" id="ARBA00022448"/>
    </source>
</evidence>
<keyword evidence="4" id="KW-0809">Transit peptide</keyword>
<dbReference type="AlphaFoldDB" id="A0A1M7SQV1"/>
<dbReference type="STRING" id="1189325.SAMN04488119_101116"/>
<organism evidence="8 9">
    <name type="scientific">Oceanicella actignis</name>
    <dbReference type="NCBI Taxonomy" id="1189325"/>
    <lineage>
        <taxon>Bacteria</taxon>
        <taxon>Pseudomonadati</taxon>
        <taxon>Pseudomonadota</taxon>
        <taxon>Alphaproteobacteria</taxon>
        <taxon>Rhodobacterales</taxon>
        <taxon>Paracoccaceae</taxon>
        <taxon>Oceanicella</taxon>
    </lineage>
</organism>
<dbReference type="InterPro" id="IPR006885">
    <property type="entry name" value="NADH_UbQ_FeS_4_mit-like"/>
</dbReference>
<keyword evidence="3" id="KW-0679">Respiratory chain</keyword>
<evidence type="ECO:0000256" key="7">
    <source>
        <dbReference type="SAM" id="MobiDB-lite"/>
    </source>
</evidence>
<dbReference type="Pfam" id="PF04800">
    <property type="entry name" value="NDUS4"/>
    <property type="match status" value="1"/>
</dbReference>
<keyword evidence="6" id="KW-0472">Membrane</keyword>
<dbReference type="Gene3D" id="3.30.160.190">
    <property type="entry name" value="atu1810 like domain"/>
    <property type="match status" value="1"/>
</dbReference>
<feature type="compositionally biased region" description="Low complexity" evidence="7">
    <location>
        <begin position="59"/>
        <end position="75"/>
    </location>
</feature>
<evidence type="ECO:0000313" key="9">
    <source>
        <dbReference type="Proteomes" id="UP000184066"/>
    </source>
</evidence>
<gene>
    <name evidence="8" type="ORF">SAMN05216200_103117</name>
</gene>
<comment type="subcellular location">
    <subcellularLocation>
        <location evidence="1">Membrane</location>
    </subcellularLocation>
</comment>
<evidence type="ECO:0000256" key="3">
    <source>
        <dbReference type="ARBA" id="ARBA00022660"/>
    </source>
</evidence>
<feature type="region of interest" description="Disordered" evidence="7">
    <location>
        <begin position="1"/>
        <end position="138"/>
    </location>
</feature>
<dbReference type="EMBL" id="FRDL01000003">
    <property type="protein sequence ID" value="SHN60917.1"/>
    <property type="molecule type" value="Genomic_DNA"/>
</dbReference>
<dbReference type="GO" id="GO:0022900">
    <property type="term" value="P:electron transport chain"/>
    <property type="evidence" value="ECO:0007669"/>
    <property type="project" value="InterPro"/>
</dbReference>
<reference evidence="8 9" key="1">
    <citation type="submission" date="2016-12" db="EMBL/GenBank/DDBJ databases">
        <authorList>
            <person name="Song W.-J."/>
            <person name="Kurnit D.M."/>
        </authorList>
    </citation>
    <scope>NUCLEOTIDE SEQUENCE [LARGE SCALE GENOMIC DNA]</scope>
    <source>
        <strain evidence="8 9">CGMCC 1.10808</strain>
    </source>
</reference>